<dbReference type="AlphaFoldDB" id="A0A2S9YKN1"/>
<name>A0A2S9YKN1_9BACT</name>
<evidence type="ECO:0000256" key="1">
    <source>
        <dbReference type="SAM" id="MobiDB-lite"/>
    </source>
</evidence>
<sequence length="448" mass="48201">MGLEVKARVVFTLTSVAAAACNFETKDPNSEVCTEIPGLEDCDLETPETGDDTGGGGETGDDDPAELPSGHCRHNPVPNLDEHGWRFQCEGHLYASIAFDAPLDNDCEDLLGDRCHEHHVFGPSSDSYESPGVMACCGEYDPSYKNTYFQYCEFDIVQQVCISMAKRLEKLVEDGSFGAYAGQGAKLQQWIATNYKSCFEELRTNDTISKAGEIASSWSIPNSAQWPDFDNFVISIDEGTLVSGIIQPSDPADWLSCFSALDNNDEIFEDAVPPSGGVTHGVDLDSGVAGSLVGPVALGGQVTATVSFSPECVAKGCSRAELWRDATSGATLVVQDITLFTGSFSVDNGNGVSMLVDSARVSLYESAQTTPIYDAEGQLEAHVIQPGDAFFLFSGSAANVHDHYLASNATAITISQVQATWQLDPFEVRYVDERGQTWTLALGPSTWR</sequence>
<dbReference type="EMBL" id="PVNL01000092">
    <property type="protein sequence ID" value="PRQ05643.1"/>
    <property type="molecule type" value="Genomic_DNA"/>
</dbReference>
<protein>
    <submittedName>
        <fullName evidence="2">Uncharacterized protein</fullName>
    </submittedName>
</protein>
<proteinExistence type="predicted"/>
<dbReference type="PROSITE" id="PS51257">
    <property type="entry name" value="PROKAR_LIPOPROTEIN"/>
    <property type="match status" value="1"/>
</dbReference>
<organism evidence="2 3">
    <name type="scientific">Enhygromyxa salina</name>
    <dbReference type="NCBI Taxonomy" id="215803"/>
    <lineage>
        <taxon>Bacteria</taxon>
        <taxon>Pseudomonadati</taxon>
        <taxon>Myxococcota</taxon>
        <taxon>Polyangia</taxon>
        <taxon>Nannocystales</taxon>
        <taxon>Nannocystaceae</taxon>
        <taxon>Enhygromyxa</taxon>
    </lineage>
</organism>
<dbReference type="Proteomes" id="UP000238823">
    <property type="component" value="Unassembled WGS sequence"/>
</dbReference>
<gene>
    <name evidence="2" type="ORF">ENSA7_45330</name>
</gene>
<reference evidence="2 3" key="1">
    <citation type="submission" date="2018-03" db="EMBL/GenBank/DDBJ databases">
        <title>Draft Genome Sequences of the Obligatory Marine Myxobacteria Enhygromyxa salina SWB007.</title>
        <authorList>
            <person name="Poehlein A."/>
            <person name="Moghaddam J.A."/>
            <person name="Harms H."/>
            <person name="Alanjari M."/>
            <person name="Koenig G.M."/>
            <person name="Daniel R."/>
            <person name="Schaeberle T.F."/>
        </authorList>
    </citation>
    <scope>NUCLEOTIDE SEQUENCE [LARGE SCALE GENOMIC DNA]</scope>
    <source>
        <strain evidence="2 3">SWB007</strain>
    </source>
</reference>
<dbReference type="OrthoDB" id="5531390at2"/>
<evidence type="ECO:0000313" key="2">
    <source>
        <dbReference type="EMBL" id="PRQ05643.1"/>
    </source>
</evidence>
<dbReference type="RefSeq" id="WP_106091462.1">
    <property type="nucleotide sequence ID" value="NZ_PVNL01000092.1"/>
</dbReference>
<evidence type="ECO:0000313" key="3">
    <source>
        <dbReference type="Proteomes" id="UP000238823"/>
    </source>
</evidence>
<comment type="caution">
    <text evidence="2">The sequence shown here is derived from an EMBL/GenBank/DDBJ whole genome shotgun (WGS) entry which is preliminary data.</text>
</comment>
<feature type="compositionally biased region" description="Acidic residues" evidence="1">
    <location>
        <begin position="38"/>
        <end position="51"/>
    </location>
</feature>
<feature type="region of interest" description="Disordered" evidence="1">
    <location>
        <begin position="38"/>
        <end position="73"/>
    </location>
</feature>
<accession>A0A2S9YKN1</accession>